<dbReference type="SUPFAM" id="SSF140453">
    <property type="entry name" value="EsxAB dimer-like"/>
    <property type="match status" value="1"/>
</dbReference>
<evidence type="ECO:0000313" key="2">
    <source>
        <dbReference type="Proteomes" id="UP000195089"/>
    </source>
</evidence>
<gene>
    <name evidence="1" type="ORF">BK742_06420</name>
</gene>
<accession>A0A243BKN6</accession>
<dbReference type="InterPro" id="IPR036689">
    <property type="entry name" value="ESAT-6-like_sf"/>
</dbReference>
<sequence>MAMGDIKVTPEQLRKVAGTIRSTIMNATATQERLKRDIDMISSNWLGSTYMKFNTDFRDSSFKMAQFIIILEPLEKFLLDSANKFEQVDNMDVAIALASSILTGKPFKGDYEVLKGDFKFAEGDHTGFKAEGSLIEGEYEISQGNKLAFKGGSGSLEVSIPKDEKILIGDVAGGGLVGIKAGGSFFESSIQKEMSNDYVGQATVTQKYGDVSGVAGIDEYTLKLGAEVTVNKYELLLEKIDVPNIIPFFEDHDLTVRLEYGFGTAGAKIHLGQEMGAYFGKSHGGGFFAKFEKKDEE</sequence>
<evidence type="ECO:0000313" key="1">
    <source>
        <dbReference type="EMBL" id="OTY47724.1"/>
    </source>
</evidence>
<dbReference type="EMBL" id="NFDL01000027">
    <property type="protein sequence ID" value="OTY47724.1"/>
    <property type="molecule type" value="Genomic_DNA"/>
</dbReference>
<name>A0A243BKN6_BACTU</name>
<dbReference type="Proteomes" id="UP000195089">
    <property type="component" value="Unassembled WGS sequence"/>
</dbReference>
<organism evidence="1 2">
    <name type="scientific">Bacillus thuringiensis serovar pingluonsis</name>
    <dbReference type="NCBI Taxonomy" id="180881"/>
    <lineage>
        <taxon>Bacteria</taxon>
        <taxon>Bacillati</taxon>
        <taxon>Bacillota</taxon>
        <taxon>Bacilli</taxon>
        <taxon>Bacillales</taxon>
        <taxon>Bacillaceae</taxon>
        <taxon>Bacillus</taxon>
        <taxon>Bacillus cereus group</taxon>
    </lineage>
</organism>
<proteinExistence type="predicted"/>
<reference evidence="1 2" key="1">
    <citation type="submission" date="2016-10" db="EMBL/GenBank/DDBJ databases">
        <title>Comparative genomics of Bacillus thuringiensis reveals a path to pathogens against multiple invertebrate hosts.</title>
        <authorList>
            <person name="Zheng J."/>
            <person name="Gao Q."/>
            <person name="Liu H."/>
            <person name="Peng D."/>
            <person name="Ruan L."/>
            <person name="Sun M."/>
        </authorList>
    </citation>
    <scope>NUCLEOTIDE SEQUENCE [LARGE SCALE GENOMIC DNA]</scope>
    <source>
        <strain evidence="1">BGSC 4BX1</strain>
    </source>
</reference>
<comment type="caution">
    <text evidence="1">The sequence shown here is derived from an EMBL/GenBank/DDBJ whole genome shotgun (WGS) entry which is preliminary data.</text>
</comment>
<dbReference type="NCBIfam" id="TIGR03930">
    <property type="entry name" value="WXG100_ESAT6"/>
    <property type="match status" value="1"/>
</dbReference>
<dbReference type="Gene3D" id="1.10.287.850">
    <property type="entry name" value="HP0062-like domain"/>
    <property type="match status" value="1"/>
</dbReference>
<dbReference type="Pfam" id="PF06013">
    <property type="entry name" value="WXG100"/>
    <property type="match status" value="1"/>
</dbReference>
<protein>
    <submittedName>
        <fullName evidence="1">Type VII secretion protein</fullName>
    </submittedName>
</protein>
<dbReference type="InterPro" id="IPR010310">
    <property type="entry name" value="T7SS_ESAT-6-like"/>
</dbReference>
<dbReference type="AlphaFoldDB" id="A0A243BKN6"/>